<dbReference type="PROSITE" id="PS51792">
    <property type="entry name" value="YIPPEE"/>
    <property type="match status" value="1"/>
</dbReference>
<evidence type="ECO:0000313" key="7">
    <source>
        <dbReference type="Proteomes" id="UP000292702"/>
    </source>
</evidence>
<dbReference type="InterPro" id="IPR034751">
    <property type="entry name" value="Yippee"/>
</dbReference>
<evidence type="ECO:0000259" key="5">
    <source>
        <dbReference type="PROSITE" id="PS51792"/>
    </source>
</evidence>
<dbReference type="STRING" id="92696.A0A4R0S355"/>
<dbReference type="AlphaFoldDB" id="A0A4R0S355"/>
<dbReference type="GO" id="GO:0046872">
    <property type="term" value="F:metal ion binding"/>
    <property type="evidence" value="ECO:0007669"/>
    <property type="project" value="UniProtKB-KW"/>
</dbReference>
<name>A0A4R0S355_9APHY</name>
<comment type="caution">
    <text evidence="6">The sequence shown here is derived from an EMBL/GenBank/DDBJ whole genome shotgun (WGS) entry which is preliminary data.</text>
</comment>
<protein>
    <recommendedName>
        <fullName evidence="5">Yippee domain-containing protein</fullName>
    </recommendedName>
</protein>
<keyword evidence="2" id="KW-0479">Metal-binding</keyword>
<accession>A0A4R0S355</accession>
<evidence type="ECO:0000256" key="2">
    <source>
        <dbReference type="ARBA" id="ARBA00022723"/>
    </source>
</evidence>
<feature type="domain" description="Yippee" evidence="5">
    <location>
        <begin position="13"/>
        <end position="110"/>
    </location>
</feature>
<comment type="similarity">
    <text evidence="1">Belongs to the yippee family.</text>
</comment>
<evidence type="ECO:0000256" key="4">
    <source>
        <dbReference type="SAM" id="MobiDB-lite"/>
    </source>
</evidence>
<dbReference type="OrthoDB" id="6407410at2759"/>
<evidence type="ECO:0000313" key="6">
    <source>
        <dbReference type="EMBL" id="TCD71034.1"/>
    </source>
</evidence>
<evidence type="ECO:0000256" key="3">
    <source>
        <dbReference type="ARBA" id="ARBA00022833"/>
    </source>
</evidence>
<dbReference type="EMBL" id="RWJN01000011">
    <property type="protein sequence ID" value="TCD71034.1"/>
    <property type="molecule type" value="Genomic_DNA"/>
</dbReference>
<dbReference type="InterPro" id="IPR004910">
    <property type="entry name" value="Yippee/Mis18/Cereblon"/>
</dbReference>
<dbReference type="PANTHER" id="PTHR13848">
    <property type="entry name" value="PROTEIN YIPPEE-LIKE CG15309-RELATED"/>
    <property type="match status" value="1"/>
</dbReference>
<proteinExistence type="inferred from homology"/>
<keyword evidence="7" id="KW-1185">Reference proteome</keyword>
<sequence length="206" mass="22716">MNYSLGPTSRPRGTLVCKTCQTRIASRKSVLSWSFRGYSGKAALFTQVSHVIYNKPSVLLMDSGAHTVEEFSCETCSTLLGWRIVKAHEWPEKWKEGYSVLELELLDEPDSSVSPSPSPSTPIQQQIIVGSRDSGSDYAEREEGDEEAVDHKVVAFNAYLQVASALSMGHRRATSDMEARRPKPVGPRAITPTPPTPPRRSVVVRA</sequence>
<keyword evidence="3" id="KW-0862">Zinc</keyword>
<dbReference type="Pfam" id="PF03226">
    <property type="entry name" value="Yippee-Mis18"/>
    <property type="match status" value="1"/>
</dbReference>
<evidence type="ECO:0000256" key="1">
    <source>
        <dbReference type="ARBA" id="ARBA00005613"/>
    </source>
</evidence>
<dbReference type="InterPro" id="IPR039058">
    <property type="entry name" value="Yippee_fam"/>
</dbReference>
<gene>
    <name evidence="6" type="ORF">EIP91_000533</name>
</gene>
<organism evidence="6 7">
    <name type="scientific">Steccherinum ochraceum</name>
    <dbReference type="NCBI Taxonomy" id="92696"/>
    <lineage>
        <taxon>Eukaryota</taxon>
        <taxon>Fungi</taxon>
        <taxon>Dikarya</taxon>
        <taxon>Basidiomycota</taxon>
        <taxon>Agaricomycotina</taxon>
        <taxon>Agaricomycetes</taxon>
        <taxon>Polyporales</taxon>
        <taxon>Steccherinaceae</taxon>
        <taxon>Steccherinum</taxon>
    </lineage>
</organism>
<dbReference type="Proteomes" id="UP000292702">
    <property type="component" value="Unassembled WGS sequence"/>
</dbReference>
<feature type="region of interest" description="Disordered" evidence="4">
    <location>
        <begin position="170"/>
        <end position="206"/>
    </location>
</feature>
<feature type="region of interest" description="Disordered" evidence="4">
    <location>
        <begin position="109"/>
        <end position="147"/>
    </location>
</feature>
<reference evidence="6 7" key="1">
    <citation type="submission" date="2018-11" db="EMBL/GenBank/DDBJ databases">
        <title>Genome assembly of Steccherinum ochraceum LE-BIN_3174, the white-rot fungus of the Steccherinaceae family (The Residual Polyporoid clade, Polyporales, Basidiomycota).</title>
        <authorList>
            <person name="Fedorova T.V."/>
            <person name="Glazunova O.A."/>
            <person name="Landesman E.O."/>
            <person name="Moiseenko K.V."/>
            <person name="Psurtseva N.V."/>
            <person name="Savinova O.S."/>
            <person name="Shakhova N.V."/>
            <person name="Tyazhelova T.V."/>
            <person name="Vasina D.V."/>
        </authorList>
    </citation>
    <scope>NUCLEOTIDE SEQUENCE [LARGE SCALE GENOMIC DNA]</scope>
    <source>
        <strain evidence="6 7">LE-BIN_3174</strain>
    </source>
</reference>